<protein>
    <submittedName>
        <fullName evidence="1">Uncharacterized protein</fullName>
    </submittedName>
</protein>
<dbReference type="HOGENOM" id="CLU_2496081_0_0_6"/>
<dbReference type="Proteomes" id="UP000013259">
    <property type="component" value="Unassembled WGS sequence"/>
</dbReference>
<comment type="caution">
    <text evidence="1">The sequence shown here is derived from an EMBL/GenBank/DDBJ whole genome shotgun (WGS) entry which is preliminary data.</text>
</comment>
<proteinExistence type="predicted"/>
<sequence length="86" mass="10225">MHSLTFFAVAPFKSVNYRRENKSRWFSPSDSPFLFLTIYSFLSLQRRSHLTRLHKVATWWIFSANYWLADRANNRSRGYGNHHDGG</sequence>
<dbReference type="EMBL" id="APMR01000153">
    <property type="protein sequence ID" value="EMR49895.1"/>
    <property type="molecule type" value="Genomic_DNA"/>
</dbReference>
<reference evidence="1 2" key="1">
    <citation type="submission" date="2013-02" db="EMBL/GenBank/DDBJ databases">
        <authorList>
            <person name="McClelland M."/>
            <person name="Porwollik S."/>
            <person name="Desai P."/>
            <person name="Cheng P."/>
            <person name="Wollam A."/>
            <person name="Pepin K."/>
            <person name="Bhonagiri V."/>
            <person name="Fulton L."/>
            <person name="Fulton R."/>
            <person name="Delehaunty K."/>
            <person name="Fronick C."/>
            <person name="Godfrey J."/>
            <person name="Waligorski J."/>
            <person name="Appelbaum E."/>
            <person name="Tomlinson C."/>
            <person name="Warren W."/>
            <person name="Sodergren E."/>
            <person name="Weinstock G."/>
            <person name="Wilson R.K."/>
        </authorList>
    </citation>
    <scope>NUCLEOTIDE SEQUENCE [LARGE SCALE GENOMIC DNA]</scope>
    <source>
        <strain evidence="1 2">UC16</strain>
    </source>
</reference>
<gene>
    <name evidence="1" type="ORF">A670_04912</name>
</gene>
<accession>M7S4I2</accession>
<evidence type="ECO:0000313" key="2">
    <source>
        <dbReference type="Proteomes" id="UP000013259"/>
    </source>
</evidence>
<evidence type="ECO:0000313" key="1">
    <source>
        <dbReference type="EMBL" id="EMR49895.1"/>
    </source>
</evidence>
<organism evidence="1 2">
    <name type="scientific">Salmonella enterica subsp. enterica serovar Dublin str. UC16</name>
    <dbReference type="NCBI Taxonomy" id="1192688"/>
    <lineage>
        <taxon>Bacteria</taxon>
        <taxon>Pseudomonadati</taxon>
        <taxon>Pseudomonadota</taxon>
        <taxon>Gammaproteobacteria</taxon>
        <taxon>Enterobacterales</taxon>
        <taxon>Enterobacteriaceae</taxon>
        <taxon>Salmonella</taxon>
    </lineage>
</organism>
<dbReference type="AlphaFoldDB" id="M7S4I2"/>
<name>M7S4I2_SALDU</name>